<organism evidence="2 3">
    <name type="scientific">Rhizomicrobium electricum</name>
    <dbReference type="NCBI Taxonomy" id="480070"/>
    <lineage>
        <taxon>Bacteria</taxon>
        <taxon>Pseudomonadati</taxon>
        <taxon>Pseudomonadota</taxon>
        <taxon>Alphaproteobacteria</taxon>
        <taxon>Micropepsales</taxon>
        <taxon>Micropepsaceae</taxon>
        <taxon>Rhizomicrobium</taxon>
    </lineage>
</organism>
<comment type="caution">
    <text evidence="2">The sequence shown here is derived from an EMBL/GenBank/DDBJ whole genome shotgun (WGS) entry which is preliminary data.</text>
</comment>
<proteinExistence type="predicted"/>
<name>A0ABP3P9N6_9PROT</name>
<reference evidence="3" key="1">
    <citation type="journal article" date="2019" name="Int. J. Syst. Evol. Microbiol.">
        <title>The Global Catalogue of Microorganisms (GCM) 10K type strain sequencing project: providing services to taxonomists for standard genome sequencing and annotation.</title>
        <authorList>
            <consortium name="The Broad Institute Genomics Platform"/>
            <consortium name="The Broad Institute Genome Sequencing Center for Infectious Disease"/>
            <person name="Wu L."/>
            <person name="Ma J."/>
        </authorList>
    </citation>
    <scope>NUCLEOTIDE SEQUENCE [LARGE SCALE GENOMIC DNA]</scope>
    <source>
        <strain evidence="3">JCM 15089</strain>
    </source>
</reference>
<evidence type="ECO:0000313" key="2">
    <source>
        <dbReference type="EMBL" id="GAA0559308.1"/>
    </source>
</evidence>
<evidence type="ECO:0000313" key="3">
    <source>
        <dbReference type="Proteomes" id="UP001499951"/>
    </source>
</evidence>
<keyword evidence="3" id="KW-1185">Reference proteome</keyword>
<dbReference type="InterPro" id="IPR013424">
    <property type="entry name" value="Ice-binding_C"/>
</dbReference>
<sequence>MTAGACFQVDNVVYGNFAISTLPATTVLFFNTNMVGGIDHIQLSFGSTWHNGTTYHWSYELAIATGAPLGTIITGLDADFDQTVGGASVLDKATNPASDTPIHMVKNGATLQAGSITGTTFGAGITDLTIAEKLKDRGTIANVTNTVSVYNPPQNPPIPEPATLMLFGAGLAGLGSLRRRWKKA</sequence>
<dbReference type="EMBL" id="BAAADD010000001">
    <property type="protein sequence ID" value="GAA0559308.1"/>
    <property type="molecule type" value="Genomic_DNA"/>
</dbReference>
<gene>
    <name evidence="2" type="ORF">GCM10008942_04740</name>
</gene>
<dbReference type="NCBIfam" id="TIGR02595">
    <property type="entry name" value="PEP_CTERM"/>
    <property type="match status" value="1"/>
</dbReference>
<protein>
    <recommendedName>
        <fullName evidence="1">Ice-binding protein C-terminal domain-containing protein</fullName>
    </recommendedName>
</protein>
<evidence type="ECO:0000259" key="1">
    <source>
        <dbReference type="Pfam" id="PF07589"/>
    </source>
</evidence>
<dbReference type="Proteomes" id="UP001499951">
    <property type="component" value="Unassembled WGS sequence"/>
</dbReference>
<accession>A0ABP3P9N6</accession>
<dbReference type="Pfam" id="PF07589">
    <property type="entry name" value="PEP-CTERM"/>
    <property type="match status" value="1"/>
</dbReference>
<feature type="domain" description="Ice-binding protein C-terminal" evidence="1">
    <location>
        <begin position="157"/>
        <end position="180"/>
    </location>
</feature>